<keyword evidence="3" id="KW-1185">Reference proteome</keyword>
<feature type="transmembrane region" description="Helical" evidence="1">
    <location>
        <begin position="138"/>
        <end position="161"/>
    </location>
</feature>
<keyword evidence="1" id="KW-0812">Transmembrane</keyword>
<keyword evidence="1" id="KW-1133">Transmembrane helix</keyword>
<dbReference type="RefSeq" id="WP_205167950.1">
    <property type="nucleotide sequence ID" value="NZ_JAFBDZ010000001.1"/>
</dbReference>
<keyword evidence="1" id="KW-0472">Membrane</keyword>
<dbReference type="EMBL" id="JAFBDZ010000001">
    <property type="protein sequence ID" value="MBM7583706.1"/>
    <property type="molecule type" value="Genomic_DNA"/>
</dbReference>
<feature type="transmembrane region" description="Helical" evidence="1">
    <location>
        <begin position="91"/>
        <end position="112"/>
    </location>
</feature>
<evidence type="ECO:0000313" key="3">
    <source>
        <dbReference type="Proteomes" id="UP001646157"/>
    </source>
</evidence>
<accession>A0ABS2N7X3</accession>
<evidence type="ECO:0000313" key="2">
    <source>
        <dbReference type="EMBL" id="MBM7583706.1"/>
    </source>
</evidence>
<reference evidence="2 3" key="1">
    <citation type="submission" date="2021-01" db="EMBL/GenBank/DDBJ databases">
        <title>Genomic Encyclopedia of Type Strains, Phase IV (KMG-IV): sequencing the most valuable type-strain genomes for metagenomic binning, comparative biology and taxonomic classification.</title>
        <authorList>
            <person name="Goeker M."/>
        </authorList>
    </citation>
    <scope>NUCLEOTIDE SEQUENCE [LARGE SCALE GENOMIC DNA]</scope>
    <source>
        <strain evidence="2 3">DSM 24834</strain>
    </source>
</reference>
<dbReference type="Proteomes" id="UP001646157">
    <property type="component" value="Unassembled WGS sequence"/>
</dbReference>
<evidence type="ECO:0000256" key="1">
    <source>
        <dbReference type="SAM" id="Phobius"/>
    </source>
</evidence>
<name>A0ABS2N7X3_9BACI</name>
<organism evidence="2 3">
    <name type="scientific">Rossellomorea pakistanensis</name>
    <dbReference type="NCBI Taxonomy" id="992288"/>
    <lineage>
        <taxon>Bacteria</taxon>
        <taxon>Bacillati</taxon>
        <taxon>Bacillota</taxon>
        <taxon>Bacilli</taxon>
        <taxon>Bacillales</taxon>
        <taxon>Bacillaceae</taxon>
        <taxon>Rossellomorea</taxon>
    </lineage>
</organism>
<protein>
    <submittedName>
        <fullName evidence="2">Uncharacterized protein</fullName>
    </submittedName>
</protein>
<comment type="caution">
    <text evidence="2">The sequence shown here is derived from an EMBL/GenBank/DDBJ whole genome shotgun (WGS) entry which is preliminary data.</text>
</comment>
<gene>
    <name evidence="2" type="ORF">JOC86_000243</name>
</gene>
<sequence>MKLNLSTGEREYLNEVLSELKKYQINSRERRNIKNQIIEHIQESRENGEDSLTNLGDISTFISDYLEIQGGNIISSDTNHLQYKGKIKFKLILFISFVCTYFLSQLMFSMFLTQSFNPKRIGTTFDYNILYRIAENTWWNSLLILMSLSISIIITIAIMFYRKNKALVRS</sequence>
<proteinExistence type="predicted"/>